<dbReference type="OrthoDB" id="1971292at2"/>
<name>A0A2K4ZEZ5_9FIRM</name>
<evidence type="ECO:0000259" key="1">
    <source>
        <dbReference type="Pfam" id="PF20091"/>
    </source>
</evidence>
<feature type="domain" description="Alpha/beta hydrolase" evidence="1">
    <location>
        <begin position="23"/>
        <end position="490"/>
    </location>
</feature>
<organism evidence="2 3">
    <name type="scientific">Acetatifactor muris</name>
    <dbReference type="NCBI Taxonomy" id="879566"/>
    <lineage>
        <taxon>Bacteria</taxon>
        <taxon>Bacillati</taxon>
        <taxon>Bacillota</taxon>
        <taxon>Clostridia</taxon>
        <taxon>Lachnospirales</taxon>
        <taxon>Lachnospiraceae</taxon>
        <taxon>Acetatifactor</taxon>
    </lineage>
</organism>
<dbReference type="EMBL" id="OFSM01000008">
    <property type="protein sequence ID" value="SOY29036.1"/>
    <property type="molecule type" value="Genomic_DNA"/>
</dbReference>
<dbReference type="Proteomes" id="UP000236311">
    <property type="component" value="Unassembled WGS sequence"/>
</dbReference>
<evidence type="ECO:0000313" key="3">
    <source>
        <dbReference type="Proteomes" id="UP000236311"/>
    </source>
</evidence>
<accession>A0A2K4ZEZ5</accession>
<sequence>MRNPVYHEELKKMNIIPVPLPEVRGPLPNSEASYPFNAADRQQRPFNLAECGYVEEEYIVSGYANVYEYHDVGLYPGIRCSDGRYCTRILVRRPIDPCRQSDFAVLEIFNYAGAERAFAGWGYCGEYMCARGDVWVGITIKQSAVDKLKNFDAKRYEALGFPNPVPVEKRRHGSTMVGAADTEKAGEFENGLAYDAMSQVAALLKSKVPQNPLYRDGRFGKAARYVIGMGASGCDLSLYAAALQPFATMDGKCPCFDGFHIHMTGYPGFISNGETRFEADDDRCKIMTNVPLVWTQTMGDMRGGGIHPSYSYMYRWPDSDLPGRQHRQYEIAGAALGMDWDMAVCPCAEDLEKYGVEGKVYSLERQEGEVPFHYVIRAVLDHLKKWIKDGIPAPKSAYLEMKGEYPDADFVLDEHGNPLGGVRSPYVDVPVCTYTWRDDPGAVRNIITPFSEEKLKELYATHEDYVRKVVLATMKMVERGFLLPEDAATVILEAMEARIPE</sequence>
<gene>
    <name evidence="2" type="ORF">AMURIS_01751</name>
</gene>
<proteinExistence type="predicted"/>
<dbReference type="InterPro" id="IPR045394">
    <property type="entry name" value="Abhydrolase_dom"/>
</dbReference>
<reference evidence="2 3" key="1">
    <citation type="submission" date="2018-01" db="EMBL/GenBank/DDBJ databases">
        <authorList>
            <person name="Gaut B.S."/>
            <person name="Morton B.R."/>
            <person name="Clegg M.T."/>
            <person name="Duvall M.R."/>
        </authorList>
    </citation>
    <scope>NUCLEOTIDE SEQUENCE [LARGE SCALE GENOMIC DNA]</scope>
    <source>
        <strain evidence="2">GP69</strain>
    </source>
</reference>
<evidence type="ECO:0000313" key="2">
    <source>
        <dbReference type="EMBL" id="SOY29036.1"/>
    </source>
</evidence>
<dbReference type="RefSeq" id="WP_103239168.1">
    <property type="nucleotide sequence ID" value="NZ_JANJZD010000007.1"/>
</dbReference>
<protein>
    <recommendedName>
        <fullName evidence="1">Alpha/beta hydrolase domain-containing protein</fullName>
    </recommendedName>
</protein>
<dbReference type="AlphaFoldDB" id="A0A2K4ZEZ5"/>
<dbReference type="Pfam" id="PF20091">
    <property type="entry name" value="Abhydrolase_10"/>
    <property type="match status" value="1"/>
</dbReference>
<keyword evidence="3" id="KW-1185">Reference proteome</keyword>